<evidence type="ECO:0000313" key="3">
    <source>
        <dbReference type="EMBL" id="CAH2211355.1"/>
    </source>
</evidence>
<accession>A0A8S4QPS8</accession>
<feature type="transmembrane region" description="Helical" evidence="2">
    <location>
        <begin position="66"/>
        <end position="83"/>
    </location>
</feature>
<keyword evidence="2" id="KW-0812">Transmembrane</keyword>
<reference evidence="3" key="1">
    <citation type="submission" date="2022-03" db="EMBL/GenBank/DDBJ databases">
        <authorList>
            <person name="Lindestad O."/>
        </authorList>
    </citation>
    <scope>NUCLEOTIDE SEQUENCE</scope>
</reference>
<evidence type="ECO:0000313" key="4">
    <source>
        <dbReference type="Proteomes" id="UP000838756"/>
    </source>
</evidence>
<gene>
    <name evidence="3" type="primary">jg15188</name>
    <name evidence="3" type="ORF">PAEG_LOCUS3172</name>
</gene>
<feature type="compositionally biased region" description="Basic and acidic residues" evidence="1">
    <location>
        <begin position="15"/>
        <end position="25"/>
    </location>
</feature>
<evidence type="ECO:0000256" key="2">
    <source>
        <dbReference type="SAM" id="Phobius"/>
    </source>
</evidence>
<keyword evidence="2" id="KW-0472">Membrane</keyword>
<protein>
    <submittedName>
        <fullName evidence="3">Jg15188 protein</fullName>
    </submittedName>
</protein>
<dbReference type="AlphaFoldDB" id="A0A8S4QPS8"/>
<sequence>MGRACATHGRHERKRLMEGTLEGRRGQGRPGGRWSDGVERDMRVLGVRSSGEICLTKPRPTQGCRALMMMMMMMILIGFLLAAL</sequence>
<comment type="caution">
    <text evidence="3">The sequence shown here is derived from an EMBL/GenBank/DDBJ whole genome shotgun (WGS) entry which is preliminary data.</text>
</comment>
<keyword evidence="2" id="KW-1133">Transmembrane helix</keyword>
<organism evidence="3 4">
    <name type="scientific">Pararge aegeria aegeria</name>
    <dbReference type="NCBI Taxonomy" id="348720"/>
    <lineage>
        <taxon>Eukaryota</taxon>
        <taxon>Metazoa</taxon>
        <taxon>Ecdysozoa</taxon>
        <taxon>Arthropoda</taxon>
        <taxon>Hexapoda</taxon>
        <taxon>Insecta</taxon>
        <taxon>Pterygota</taxon>
        <taxon>Neoptera</taxon>
        <taxon>Endopterygota</taxon>
        <taxon>Lepidoptera</taxon>
        <taxon>Glossata</taxon>
        <taxon>Ditrysia</taxon>
        <taxon>Papilionoidea</taxon>
        <taxon>Nymphalidae</taxon>
        <taxon>Satyrinae</taxon>
        <taxon>Satyrini</taxon>
        <taxon>Parargina</taxon>
        <taxon>Pararge</taxon>
    </lineage>
</organism>
<proteinExistence type="predicted"/>
<keyword evidence="4" id="KW-1185">Reference proteome</keyword>
<name>A0A8S4QPS8_9NEOP</name>
<evidence type="ECO:0000256" key="1">
    <source>
        <dbReference type="SAM" id="MobiDB-lite"/>
    </source>
</evidence>
<dbReference type="EMBL" id="CAKXAJ010009984">
    <property type="protein sequence ID" value="CAH2211355.1"/>
    <property type="molecule type" value="Genomic_DNA"/>
</dbReference>
<feature type="region of interest" description="Disordered" evidence="1">
    <location>
        <begin position="1"/>
        <end position="35"/>
    </location>
</feature>
<dbReference type="Proteomes" id="UP000838756">
    <property type="component" value="Unassembled WGS sequence"/>
</dbReference>